<feature type="compositionally biased region" description="Polar residues" evidence="11">
    <location>
        <begin position="258"/>
        <end position="273"/>
    </location>
</feature>
<feature type="compositionally biased region" description="Polar residues" evidence="11">
    <location>
        <begin position="170"/>
        <end position="184"/>
    </location>
</feature>
<dbReference type="PROSITE" id="PS50089">
    <property type="entry name" value="ZF_RING_2"/>
    <property type="match status" value="1"/>
</dbReference>
<dbReference type="CDD" id="cd16459">
    <property type="entry name" value="RING-H2_DTX1-like"/>
    <property type="match status" value="1"/>
</dbReference>
<protein>
    <recommendedName>
        <fullName evidence="10">E3 ubiquitin-protein ligase</fullName>
        <ecNumber evidence="10">2.3.2.27</ecNumber>
    </recommendedName>
</protein>
<comment type="caution">
    <text evidence="12">The sequence shown here is derived from an EMBL/GenBank/DDBJ whole genome shotgun (WGS) entry which is preliminary data.</text>
</comment>
<dbReference type="GO" id="GO:0005737">
    <property type="term" value="C:cytoplasm"/>
    <property type="evidence" value="ECO:0007669"/>
    <property type="project" value="UniProtKB-SubCell"/>
</dbReference>
<dbReference type="GO" id="GO:0007219">
    <property type="term" value="P:Notch signaling pathway"/>
    <property type="evidence" value="ECO:0007669"/>
    <property type="project" value="UniProtKB-KW"/>
</dbReference>
<dbReference type="InterPro" id="IPR039398">
    <property type="entry name" value="Deltex_fam"/>
</dbReference>
<evidence type="ECO:0000256" key="8">
    <source>
        <dbReference type="ARBA" id="ARBA00022833"/>
    </source>
</evidence>
<feature type="compositionally biased region" description="Low complexity" evidence="11">
    <location>
        <begin position="188"/>
        <end position="206"/>
    </location>
</feature>
<dbReference type="Proteomes" id="UP000749559">
    <property type="component" value="Unassembled WGS sequence"/>
</dbReference>
<dbReference type="CDD" id="cd09633">
    <property type="entry name" value="Deltex_C"/>
    <property type="match status" value="1"/>
</dbReference>
<dbReference type="InterPro" id="IPR001841">
    <property type="entry name" value="Znf_RING"/>
</dbReference>
<keyword evidence="7 10" id="KW-0863">Zinc-finger</keyword>
<dbReference type="AlphaFoldDB" id="A0A8J1XP56"/>
<evidence type="ECO:0000256" key="6">
    <source>
        <dbReference type="ARBA" id="ARBA00022737"/>
    </source>
</evidence>
<evidence type="ECO:0000256" key="10">
    <source>
        <dbReference type="RuleBase" id="RU367105"/>
    </source>
</evidence>
<feature type="region of interest" description="Disordered" evidence="11">
    <location>
        <begin position="170"/>
        <end position="304"/>
    </location>
</feature>
<keyword evidence="13" id="KW-1185">Reference proteome</keyword>
<comment type="catalytic activity">
    <reaction evidence="1 10">
        <text>S-ubiquitinyl-[E2 ubiquitin-conjugating enzyme]-L-cysteine + [acceptor protein]-L-lysine = [E2 ubiquitin-conjugating enzyme]-L-cysteine + N(6)-ubiquitinyl-[acceptor protein]-L-lysine.</text>
        <dbReference type="EC" id="2.3.2.27"/>
    </reaction>
</comment>
<dbReference type="GO" id="GO:0008270">
    <property type="term" value="F:zinc ion binding"/>
    <property type="evidence" value="ECO:0007669"/>
    <property type="project" value="UniProtKB-KW"/>
</dbReference>
<dbReference type="FunFam" id="3.30.390.130:FF:000001">
    <property type="entry name" value="Probable E3 ubiquitin-protein ligase DTX3"/>
    <property type="match status" value="1"/>
</dbReference>
<keyword evidence="8 10" id="KW-0862">Zinc</keyword>
<dbReference type="Gene3D" id="3.30.720.50">
    <property type="match status" value="2"/>
</dbReference>
<keyword evidence="10" id="KW-0963">Cytoplasm</keyword>
<dbReference type="FunFam" id="3.30.40.10:FF:000097">
    <property type="entry name" value="E3 ubiquitin-protein ligase DTX4"/>
    <property type="match status" value="1"/>
</dbReference>
<dbReference type="SMART" id="SM00678">
    <property type="entry name" value="WWE"/>
    <property type="match status" value="2"/>
</dbReference>
<keyword evidence="6" id="KW-0677">Repeat</keyword>
<evidence type="ECO:0000256" key="3">
    <source>
        <dbReference type="ARBA" id="ARBA00009413"/>
    </source>
</evidence>
<dbReference type="SUPFAM" id="SSF117839">
    <property type="entry name" value="WWE domain"/>
    <property type="match status" value="2"/>
</dbReference>
<dbReference type="Pfam" id="PF18102">
    <property type="entry name" value="DTC"/>
    <property type="match status" value="1"/>
</dbReference>
<evidence type="ECO:0000256" key="2">
    <source>
        <dbReference type="ARBA" id="ARBA00004906"/>
    </source>
</evidence>
<sequence length="612" mass="66670">MAAARPVGIAVWEWLNEFGRWRPYDPNICDFIEQRKSSSLHIHLGGADPTLVNYTLDLQNLIQIRAGTGTKRMVRRKVYPMQSAVAQGIRWQWEDNAPGRYHEYDFEITCYIEDAYQNKIPLIDLSMTQFNLPYTLDLTRMTQTRNETRNKRHIKRSKIVNSYHLEYASNGPQLSGNVTSNSGRKFNGAMTGGSSTAGSVSGSVSSLKHTHSDSGDSDNGQAKSLKPKKKSTKTVSSTKSSSSSSIPPVAVGPPNPHGASSNSNILTRSQVHGLSSAGSSSGSASFHGNLTTGLQPGMPLMSSSMSMPAGVGQLPSHISLQQGHRFLGRHISPAITGVTNTLVNPLLPVVLSAPQPPLYHPPPASKSTMKPVQGIEGTKRKNTGKQNLEAGDVMKKYVVKVKSPPNDEDCCICMSRLSANSGYDDSCTTVYQLKKCTHMFHKSCIEAMYSSGSKDGHVQCPTCKTIYGEKYGNCPPGKMEFHTLPQSVPGYPGSGTIRIIYSIHGGIQGPEHPHPGQAFSARGFPRHCYLPDSEEGRKVLKLLIVAWERRLTFTIGSSTTTGEGNTVTWNEIHHKTEWGSNSTAHGYPDPNYLTNVSMELAVHGVTESDISE</sequence>
<dbReference type="SUPFAM" id="SSF57850">
    <property type="entry name" value="RING/U-box"/>
    <property type="match status" value="1"/>
</dbReference>
<gene>
    <name evidence="12" type="ORF">OFUS_LOCUS25836</name>
</gene>
<dbReference type="OrthoDB" id="2449614at2759"/>
<dbReference type="InterPro" id="IPR037197">
    <property type="entry name" value="WWE_dom_sf"/>
</dbReference>
<comment type="subcellular location">
    <subcellularLocation>
        <location evidence="10">Cytoplasm</location>
    </subcellularLocation>
</comment>
<evidence type="ECO:0000313" key="13">
    <source>
        <dbReference type="Proteomes" id="UP000749559"/>
    </source>
</evidence>
<accession>A0A8J1XP56</accession>
<reference evidence="12" key="1">
    <citation type="submission" date="2022-03" db="EMBL/GenBank/DDBJ databases">
        <authorList>
            <person name="Martin C."/>
        </authorList>
    </citation>
    <scope>NUCLEOTIDE SEQUENCE</scope>
</reference>
<dbReference type="EMBL" id="CAIIXF020000012">
    <property type="protein sequence ID" value="CAH1802122.1"/>
    <property type="molecule type" value="Genomic_DNA"/>
</dbReference>
<dbReference type="PANTHER" id="PTHR12622">
    <property type="entry name" value="DELTEX-RELATED"/>
    <property type="match status" value="1"/>
</dbReference>
<feature type="compositionally biased region" description="Low complexity" evidence="11">
    <location>
        <begin position="275"/>
        <end position="285"/>
    </location>
</feature>
<feature type="compositionally biased region" description="Low complexity" evidence="11">
    <location>
        <begin position="233"/>
        <end position="245"/>
    </location>
</feature>
<dbReference type="InterPro" id="IPR018123">
    <property type="entry name" value="WWE-dom_subgr"/>
</dbReference>
<dbReference type="GO" id="GO:0061630">
    <property type="term" value="F:ubiquitin protein ligase activity"/>
    <property type="evidence" value="ECO:0007669"/>
    <property type="project" value="UniProtKB-UniRule"/>
</dbReference>
<evidence type="ECO:0000256" key="11">
    <source>
        <dbReference type="SAM" id="MobiDB-lite"/>
    </source>
</evidence>
<dbReference type="Gene3D" id="3.30.390.130">
    <property type="match status" value="1"/>
</dbReference>
<keyword evidence="5 10" id="KW-0479">Metal-binding</keyword>
<evidence type="ECO:0000256" key="4">
    <source>
        <dbReference type="ARBA" id="ARBA00022679"/>
    </source>
</evidence>
<evidence type="ECO:0000256" key="1">
    <source>
        <dbReference type="ARBA" id="ARBA00000900"/>
    </source>
</evidence>
<comment type="pathway">
    <text evidence="2 10">Protein modification; protein ubiquitination.</text>
</comment>
<organism evidence="12 13">
    <name type="scientific">Owenia fusiformis</name>
    <name type="common">Polychaete worm</name>
    <dbReference type="NCBI Taxonomy" id="6347"/>
    <lineage>
        <taxon>Eukaryota</taxon>
        <taxon>Metazoa</taxon>
        <taxon>Spiralia</taxon>
        <taxon>Lophotrochozoa</taxon>
        <taxon>Annelida</taxon>
        <taxon>Polychaeta</taxon>
        <taxon>Sedentaria</taxon>
        <taxon>Canalipalpata</taxon>
        <taxon>Sabellida</taxon>
        <taxon>Oweniida</taxon>
        <taxon>Oweniidae</taxon>
        <taxon>Owenia</taxon>
    </lineage>
</organism>
<dbReference type="Pfam" id="PF02825">
    <property type="entry name" value="WWE"/>
    <property type="match status" value="2"/>
</dbReference>
<dbReference type="PROSITE" id="PS50918">
    <property type="entry name" value="WWE"/>
    <property type="match status" value="2"/>
</dbReference>
<feature type="region of interest" description="Disordered" evidence="11">
    <location>
        <begin position="360"/>
        <end position="389"/>
    </location>
</feature>
<keyword evidence="9" id="KW-0914">Notch signaling pathway</keyword>
<dbReference type="GO" id="GO:0016567">
    <property type="term" value="P:protein ubiquitination"/>
    <property type="evidence" value="ECO:0007669"/>
    <property type="project" value="UniProtKB-UniRule"/>
</dbReference>
<keyword evidence="4 10" id="KW-0808">Transferase</keyword>
<dbReference type="SMART" id="SM00184">
    <property type="entry name" value="RING"/>
    <property type="match status" value="1"/>
</dbReference>
<dbReference type="InterPro" id="IPR004170">
    <property type="entry name" value="WWE_dom"/>
</dbReference>
<evidence type="ECO:0000256" key="5">
    <source>
        <dbReference type="ARBA" id="ARBA00022723"/>
    </source>
</evidence>
<dbReference type="UniPathway" id="UPA00143"/>
<dbReference type="Gene3D" id="3.30.40.10">
    <property type="entry name" value="Zinc/RING finger domain, C3HC4 (zinc finger)"/>
    <property type="match status" value="1"/>
</dbReference>
<evidence type="ECO:0000256" key="9">
    <source>
        <dbReference type="ARBA" id="ARBA00022976"/>
    </source>
</evidence>
<comment type="similarity">
    <text evidence="3 10">Belongs to the Deltex family.</text>
</comment>
<dbReference type="InterPro" id="IPR039396">
    <property type="entry name" value="Deltex_C"/>
</dbReference>
<proteinExistence type="inferred from homology"/>
<dbReference type="EC" id="2.3.2.27" evidence="10"/>
<dbReference type="InterPro" id="IPR013083">
    <property type="entry name" value="Znf_RING/FYVE/PHD"/>
</dbReference>
<evidence type="ECO:0000313" key="12">
    <source>
        <dbReference type="EMBL" id="CAH1802122.1"/>
    </source>
</evidence>
<dbReference type="InterPro" id="IPR039399">
    <property type="entry name" value="Deltex_C_sf"/>
</dbReference>
<evidence type="ECO:0000256" key="7">
    <source>
        <dbReference type="ARBA" id="ARBA00022771"/>
    </source>
</evidence>
<name>A0A8J1XP56_OWEFU</name>